<dbReference type="SUPFAM" id="SSF81271">
    <property type="entry name" value="TGS-like"/>
    <property type="match status" value="1"/>
</dbReference>
<dbReference type="Gene3D" id="3.40.50.300">
    <property type="entry name" value="P-loop containing nucleotide triphosphate hydrolases"/>
    <property type="match status" value="1"/>
</dbReference>
<dbReference type="InterPro" id="IPR004095">
    <property type="entry name" value="TGS"/>
</dbReference>
<dbReference type="InterPro" id="IPR013029">
    <property type="entry name" value="YchF_C"/>
</dbReference>
<proteinExistence type="inferred from homology"/>
<dbReference type="PROSITE" id="PS51710">
    <property type="entry name" value="G_OBG"/>
    <property type="match status" value="1"/>
</dbReference>
<dbReference type="PANTHER" id="PTHR23305">
    <property type="entry name" value="OBG GTPASE FAMILY"/>
    <property type="match status" value="1"/>
</dbReference>
<dbReference type="HAMAP" id="MF_00944">
    <property type="entry name" value="YchF_OLA1_ATPase"/>
    <property type="match status" value="1"/>
</dbReference>
<dbReference type="SUPFAM" id="SSF52540">
    <property type="entry name" value="P-loop containing nucleoside triphosphate hydrolases"/>
    <property type="match status" value="1"/>
</dbReference>
<evidence type="ECO:0000256" key="1">
    <source>
        <dbReference type="ARBA" id="ARBA00001946"/>
    </source>
</evidence>
<keyword evidence="10" id="KW-1185">Reference proteome</keyword>
<reference evidence="10" key="1">
    <citation type="journal article" date="2019" name="Int. J. Syst. Evol. Microbiol.">
        <title>The Global Catalogue of Microorganisms (GCM) 10K type strain sequencing project: providing services to taxonomists for standard genome sequencing and annotation.</title>
        <authorList>
            <consortium name="The Broad Institute Genomics Platform"/>
            <consortium name="The Broad Institute Genome Sequencing Center for Infectious Disease"/>
            <person name="Wu L."/>
            <person name="Ma J."/>
        </authorList>
    </citation>
    <scope>NUCLEOTIDE SEQUENCE [LARGE SCALE GENOMIC DNA]</scope>
    <source>
        <strain evidence="10">CCUG 63287</strain>
    </source>
</reference>
<comment type="caution">
    <text evidence="9">The sequence shown here is derived from an EMBL/GenBank/DDBJ whole genome shotgun (WGS) entry which is preliminary data.</text>
</comment>
<dbReference type="CDD" id="cd01900">
    <property type="entry name" value="YchF"/>
    <property type="match status" value="1"/>
</dbReference>
<evidence type="ECO:0000256" key="5">
    <source>
        <dbReference type="ARBA" id="ARBA00022842"/>
    </source>
</evidence>
<comment type="similarity">
    <text evidence="6">Belongs to the TRAFAC class OBG-HflX-like GTPase superfamily. OBG GTPase family. YchF/OLA1 subfamily.</text>
</comment>
<evidence type="ECO:0000259" key="8">
    <source>
        <dbReference type="PROSITE" id="PS51880"/>
    </source>
</evidence>
<comment type="function">
    <text evidence="6">ATPase that binds to both the 70S ribosome and the 50S ribosomal subunit in a nucleotide-independent manner.</text>
</comment>
<feature type="domain" description="TGS" evidence="8">
    <location>
        <begin position="286"/>
        <end position="369"/>
    </location>
</feature>
<evidence type="ECO:0000259" key="7">
    <source>
        <dbReference type="PROSITE" id="PS51710"/>
    </source>
</evidence>
<dbReference type="NCBIfam" id="TIGR00092">
    <property type="entry name" value="redox-regulated ATPase YchF"/>
    <property type="match status" value="1"/>
</dbReference>
<protein>
    <recommendedName>
        <fullName evidence="6">Ribosome-binding ATPase YchF</fullName>
    </recommendedName>
</protein>
<dbReference type="EMBL" id="JBHSGD010000002">
    <property type="protein sequence ID" value="MFC4651642.1"/>
    <property type="molecule type" value="Genomic_DNA"/>
</dbReference>
<dbReference type="InterPro" id="IPR012676">
    <property type="entry name" value="TGS-like"/>
</dbReference>
<dbReference type="InterPro" id="IPR027417">
    <property type="entry name" value="P-loop_NTPase"/>
</dbReference>
<evidence type="ECO:0000256" key="3">
    <source>
        <dbReference type="ARBA" id="ARBA00022741"/>
    </source>
</evidence>
<dbReference type="InterPro" id="IPR004396">
    <property type="entry name" value="ATPase_YchF/OLA1"/>
</dbReference>
<dbReference type="InterPro" id="IPR041706">
    <property type="entry name" value="YchF_N"/>
</dbReference>
<organism evidence="9 10">
    <name type="scientific">Lactococcus nasutitermitis</name>
    <dbReference type="NCBI Taxonomy" id="1652957"/>
    <lineage>
        <taxon>Bacteria</taxon>
        <taxon>Bacillati</taxon>
        <taxon>Bacillota</taxon>
        <taxon>Bacilli</taxon>
        <taxon>Lactobacillales</taxon>
        <taxon>Streptococcaceae</taxon>
        <taxon>Lactococcus</taxon>
    </lineage>
</organism>
<dbReference type="InterPro" id="IPR023192">
    <property type="entry name" value="TGS-like_dom_sf"/>
</dbReference>
<name>A0ABV9JAY7_9LACT</name>
<dbReference type="Pfam" id="PF01926">
    <property type="entry name" value="MMR_HSR1"/>
    <property type="match status" value="1"/>
</dbReference>
<dbReference type="Gene3D" id="3.10.20.30">
    <property type="match status" value="1"/>
</dbReference>
<accession>A0ABV9JAY7</accession>
<dbReference type="Gene3D" id="1.10.150.300">
    <property type="entry name" value="TGS-like domain"/>
    <property type="match status" value="1"/>
</dbReference>
<feature type="domain" description="OBG-type G" evidence="7">
    <location>
        <begin position="3"/>
        <end position="264"/>
    </location>
</feature>
<dbReference type="InterPro" id="IPR006073">
    <property type="entry name" value="GTP-bd"/>
</dbReference>
<evidence type="ECO:0000256" key="6">
    <source>
        <dbReference type="HAMAP-Rule" id="MF_00944"/>
    </source>
</evidence>
<evidence type="ECO:0000256" key="2">
    <source>
        <dbReference type="ARBA" id="ARBA00022723"/>
    </source>
</evidence>
<gene>
    <name evidence="6 9" type="primary">ychF</name>
    <name evidence="9" type="ORF">ACFO26_01790</name>
</gene>
<dbReference type="PANTHER" id="PTHR23305:SF18">
    <property type="entry name" value="OBG-TYPE G DOMAIN-CONTAINING PROTEIN"/>
    <property type="match status" value="1"/>
</dbReference>
<dbReference type="PRINTS" id="PR00326">
    <property type="entry name" value="GTP1OBG"/>
</dbReference>
<sequence length="371" mass="41114">MSLTAGIVGLPNVGKSTLFNAITKAGAEAANYPFATIEPNVGMVEVPDERLDKLTEMYHPKKTIPTTFEFTDIAGIVKGASRGEGLGNKFLANIREVDAIIHVVRAFDDENVMRENGREGAFVDPLDDIETINLELILADLESVNKRFTRVEKIARTQKDKDAVLEFSVLSKIKPVLEDGKSARTVEFTEDEQKVVKSLFLLTTKPVLYVANVSEDEVGESDSIDYVKQIRDFAATENAEVVVISAKIEEEIAELDDDEKAEFLESLGLQESGVAQLTKAAYHLLGLATFLTAGEKEVRAWTFKRGMKAPQTAGVIHSDFEKGFIRAVTMSYDDLITYGSERAVREAGRLREEGKDYVVQDGDIMEFRFNV</sequence>
<evidence type="ECO:0000313" key="10">
    <source>
        <dbReference type="Proteomes" id="UP001595987"/>
    </source>
</evidence>
<keyword evidence="5" id="KW-0460">Magnesium</keyword>
<evidence type="ECO:0000256" key="4">
    <source>
        <dbReference type="ARBA" id="ARBA00022840"/>
    </source>
</evidence>
<feature type="binding site" evidence="6">
    <location>
        <begin position="12"/>
        <end position="17"/>
    </location>
    <ligand>
        <name>ATP</name>
        <dbReference type="ChEBI" id="CHEBI:30616"/>
    </ligand>
</feature>
<dbReference type="InterPro" id="IPR012675">
    <property type="entry name" value="Beta-grasp_dom_sf"/>
</dbReference>
<dbReference type="RefSeq" id="WP_213536581.1">
    <property type="nucleotide sequence ID" value="NZ_BOVQ01000008.1"/>
</dbReference>
<dbReference type="Proteomes" id="UP001595987">
    <property type="component" value="Unassembled WGS sequence"/>
</dbReference>
<evidence type="ECO:0000313" key="9">
    <source>
        <dbReference type="EMBL" id="MFC4651642.1"/>
    </source>
</evidence>
<keyword evidence="3 6" id="KW-0547">Nucleotide-binding</keyword>
<dbReference type="PROSITE" id="PS51880">
    <property type="entry name" value="TGS"/>
    <property type="match status" value="1"/>
</dbReference>
<dbReference type="CDD" id="cd04867">
    <property type="entry name" value="TGS_YchF_OLA1"/>
    <property type="match status" value="1"/>
</dbReference>
<dbReference type="PIRSF" id="PIRSF006641">
    <property type="entry name" value="CHP00092"/>
    <property type="match status" value="1"/>
</dbReference>
<keyword evidence="2" id="KW-0479">Metal-binding</keyword>
<dbReference type="InterPro" id="IPR031167">
    <property type="entry name" value="G_OBG"/>
</dbReference>
<comment type="cofactor">
    <cofactor evidence="1">
        <name>Mg(2+)</name>
        <dbReference type="ChEBI" id="CHEBI:18420"/>
    </cofactor>
</comment>
<dbReference type="Pfam" id="PF06071">
    <property type="entry name" value="YchF-GTPase_C"/>
    <property type="match status" value="1"/>
</dbReference>
<keyword evidence="4 6" id="KW-0067">ATP-binding</keyword>